<dbReference type="Gene3D" id="3.30.2060.10">
    <property type="entry name" value="Penicillin-binding protein 1b domain"/>
    <property type="match status" value="1"/>
</dbReference>
<dbReference type="InterPro" id="IPR036101">
    <property type="entry name" value="CarD-like/TRCF_RID_sf"/>
</dbReference>
<dbReference type="Pfam" id="PF02559">
    <property type="entry name" value="CarD_TRCF_RID"/>
    <property type="match status" value="1"/>
</dbReference>
<comment type="similarity">
    <text evidence="11 13">In the C-terminal section; belongs to the helicase family. RecG subfamily.</text>
</comment>
<dbReference type="FunFam" id="3.40.50.300:FF:000546">
    <property type="entry name" value="Transcription-repair-coupling factor"/>
    <property type="match status" value="1"/>
</dbReference>
<evidence type="ECO:0000259" key="15">
    <source>
        <dbReference type="PROSITE" id="PS51194"/>
    </source>
</evidence>
<dbReference type="SMART" id="SM00982">
    <property type="entry name" value="TRCF"/>
    <property type="match status" value="1"/>
</dbReference>
<dbReference type="InterPro" id="IPR047112">
    <property type="entry name" value="RecG/Mfd"/>
</dbReference>
<dbReference type="FunFam" id="3.40.50.300:FF:000300">
    <property type="entry name" value="Transcription-repair-coupling factor"/>
    <property type="match status" value="1"/>
</dbReference>
<accession>A0A4Y9F8J1</accession>
<reference evidence="16 17" key="1">
    <citation type="submission" date="2019-03" db="EMBL/GenBank/DDBJ databases">
        <title>Diversity of the mouse oral microbiome.</title>
        <authorList>
            <person name="Joseph S."/>
            <person name="Aduse-Opoku J."/>
            <person name="Curtis M."/>
            <person name="Wade W."/>
            <person name="Hashim A."/>
        </authorList>
    </citation>
    <scope>NUCLEOTIDE SEQUENCE [LARGE SCALE GENOMIC DNA]</scope>
    <source>
        <strain evidence="17">irhom_31</strain>
    </source>
</reference>
<dbReference type="InterPro" id="IPR004576">
    <property type="entry name" value="Mfd"/>
</dbReference>
<dbReference type="Pfam" id="PF03461">
    <property type="entry name" value="TRCF"/>
    <property type="match status" value="1"/>
</dbReference>
<dbReference type="InterPro" id="IPR003711">
    <property type="entry name" value="CarD-like/TRCF_RID"/>
</dbReference>
<dbReference type="PANTHER" id="PTHR47964">
    <property type="entry name" value="ATP-DEPENDENT DNA HELICASE HOMOLOG RECG, CHLOROPLASTIC"/>
    <property type="match status" value="1"/>
</dbReference>
<evidence type="ECO:0000256" key="8">
    <source>
        <dbReference type="ARBA" id="ARBA00023125"/>
    </source>
</evidence>
<dbReference type="Pfam" id="PF00270">
    <property type="entry name" value="DEAD"/>
    <property type="match status" value="1"/>
</dbReference>
<dbReference type="Pfam" id="PF17757">
    <property type="entry name" value="UvrB_inter"/>
    <property type="match status" value="1"/>
</dbReference>
<sequence>MSLSGLAQALTHEPSYTAIITQAGADPKARLDEFLIGSPDGAKPFLLAGIAQQFAAQNEPTPPVLLAVTATDREAEDTVTALEAVLEPGQAQLFPAWETLPHERLSPRSDTVGQRLAVLRALAEGGASAPRVLVAPIRSVLQPLVTGLEKMQPVTLRVGEEQDFDALIKSLASAAYSRVDLVSKRGEFAVRGGIIDIFSPTAAHPARIEFFGDEVDNIRWFSVADQRTLPGKDHPTELLAPPCRELLITPGVMSRAARLKGSFPGAAAMLEKIAGGIYVEGMESLIPLLVDDMVTLLDHLPQGSLPLIIEPEKVRSRATDLVATNEEFLLAAWDSVTDTTDAPIDLGANGPDGLSAGSFRTIAALREAALAKGFGWWTMTALGVDDAIDDGIDSVQLAARAPHTYSGNVTELLTEVGKKVKDGWRITVVTDGPGPLTRLLDLFQEAEIPASRVDSLTNLPEPGIIEMTTASMGRGFMMDGEKLGLLTEADILGRTSPYATRDLRSGKLPVRRRKNAVDLMSLSAGDYVVHEQHGIGQFVELIQRPIAGATVMPGQPKPMKEYLVLEYAPSKRGGPKDRLFVPSDQLDQVSNYVGGDAPVLSKMGGSDWAKTKSKARKAVKEIAADLIKLYSARQASRGHAFGPDTPWQRELEEAFPYNETPDQLSAINEVKADMEREIPMDRLISGDVGYGKTEIAVRAAFKAVQDGKQVAVLVPTTLLAQQHYETFTERFSGFPVSIKVLSRFQKAKESAEIAEGIKNGSVDVVVGTHRILSESVDWKDLGLVIIDEEQRFGVEHKEKLKTMRTNVDVLAMSATPIPRTLEMSLTGIRETSTLATPPEERHPVLTFVGPRTDKQITAAIRRELMREGQVFVVHNRVSTIEETANEIQKLVPEARIAVAHGRMSESRLEKIIVDFWERKFDVLVSTTIVETGLDISNANTLIVDQAQNYGLSQLHQLRGRVGRGRERAYAYFLYPAEKVLTEVAHERLKAVATHNELGAGMRLAMKDLEIRGAGNLLGGEQSGHIAGVGFDLYLRLVGEAVANFQHGEKEEAPAEIKVDLPVNAHMPHDYVSSERLRLSAYRQIAQAQTADELAEAREELVDRYGAPPAPVENLFKIAALRHRARAVGLREIVAMGPKVRFFPVNNLPDSRQMRLDRMYPGAQYRQIPGTENWQILVPRPKTSAVGGKDLVDDAMVEWTEQFIHAIFEAGVAGS</sequence>
<evidence type="ECO:0000256" key="9">
    <source>
        <dbReference type="ARBA" id="ARBA00023204"/>
    </source>
</evidence>
<evidence type="ECO:0000313" key="17">
    <source>
        <dbReference type="Proteomes" id="UP000297951"/>
    </source>
</evidence>
<keyword evidence="7 13" id="KW-0067">ATP-binding</keyword>
<keyword evidence="2 13" id="KW-0963">Cytoplasm</keyword>
<comment type="function">
    <text evidence="13">Couples transcription and DNA repair by recognizing RNA polymerase (RNAP) stalled at DNA lesions. Mediates ATP-dependent release of RNAP and its truncated transcript from the DNA, and recruitment of nucleotide excision repair machinery to the damaged site.</text>
</comment>
<dbReference type="InterPro" id="IPR041471">
    <property type="entry name" value="UvrB_inter"/>
</dbReference>
<proteinExistence type="inferred from homology"/>
<dbReference type="GO" id="GO:0005737">
    <property type="term" value="C:cytoplasm"/>
    <property type="evidence" value="ECO:0007669"/>
    <property type="project" value="UniProtKB-SubCell"/>
</dbReference>
<keyword evidence="8 13" id="KW-0238">DNA-binding</keyword>
<dbReference type="PANTHER" id="PTHR47964:SF1">
    <property type="entry name" value="ATP-DEPENDENT DNA HELICASE HOMOLOG RECG, CHLOROPLASTIC"/>
    <property type="match status" value="1"/>
</dbReference>
<evidence type="ECO:0000256" key="13">
    <source>
        <dbReference type="HAMAP-Rule" id="MF_00969"/>
    </source>
</evidence>
<evidence type="ECO:0000256" key="11">
    <source>
        <dbReference type="ARBA" id="ARBA00061399"/>
    </source>
</evidence>
<evidence type="ECO:0000256" key="7">
    <source>
        <dbReference type="ARBA" id="ARBA00022840"/>
    </source>
</evidence>
<dbReference type="STRING" id="85336.A7979_07010"/>
<feature type="domain" description="Helicase C-terminal" evidence="15">
    <location>
        <begin position="859"/>
        <end position="1009"/>
    </location>
</feature>
<dbReference type="EC" id="3.6.4.-" evidence="13"/>
<evidence type="ECO:0000259" key="14">
    <source>
        <dbReference type="PROSITE" id="PS51192"/>
    </source>
</evidence>
<dbReference type="NCBIfam" id="TIGR00580">
    <property type="entry name" value="mfd"/>
    <property type="match status" value="1"/>
</dbReference>
<dbReference type="PROSITE" id="PS51194">
    <property type="entry name" value="HELICASE_CTER"/>
    <property type="match status" value="1"/>
</dbReference>
<organism evidence="16 17">
    <name type="scientific">Rothia nasimurium</name>
    <dbReference type="NCBI Taxonomy" id="85336"/>
    <lineage>
        <taxon>Bacteria</taxon>
        <taxon>Bacillati</taxon>
        <taxon>Actinomycetota</taxon>
        <taxon>Actinomycetes</taxon>
        <taxon>Micrococcales</taxon>
        <taxon>Micrococcaceae</taxon>
        <taxon>Rothia</taxon>
    </lineage>
</organism>
<dbReference type="CDD" id="cd17991">
    <property type="entry name" value="DEXHc_TRCF"/>
    <property type="match status" value="1"/>
</dbReference>
<protein>
    <recommendedName>
        <fullName evidence="12 13">Transcription-repair-coupling factor</fullName>
        <shortName evidence="13">TRCF</shortName>
        <ecNumber evidence="13">3.6.4.-</ecNumber>
    </recommendedName>
</protein>
<keyword evidence="9 13" id="KW-0234">DNA repair</keyword>
<evidence type="ECO:0000256" key="4">
    <source>
        <dbReference type="ARBA" id="ARBA00022763"/>
    </source>
</evidence>
<dbReference type="SUPFAM" id="SSF141259">
    <property type="entry name" value="CarD-like"/>
    <property type="match status" value="1"/>
</dbReference>
<evidence type="ECO:0000256" key="10">
    <source>
        <dbReference type="ARBA" id="ARBA00061104"/>
    </source>
</evidence>
<dbReference type="SMART" id="SM00490">
    <property type="entry name" value="HELICc"/>
    <property type="match status" value="1"/>
</dbReference>
<dbReference type="PROSITE" id="PS51192">
    <property type="entry name" value="HELICASE_ATP_BIND_1"/>
    <property type="match status" value="1"/>
</dbReference>
<dbReference type="EMBL" id="SPQC01000001">
    <property type="protein sequence ID" value="TFU24386.1"/>
    <property type="molecule type" value="Genomic_DNA"/>
</dbReference>
<dbReference type="Gene3D" id="2.40.10.170">
    <property type="match status" value="1"/>
</dbReference>
<dbReference type="OrthoDB" id="9804325at2"/>
<evidence type="ECO:0000313" key="16">
    <source>
        <dbReference type="EMBL" id="TFU24386.1"/>
    </source>
</evidence>
<dbReference type="InterPro" id="IPR027417">
    <property type="entry name" value="P-loop_NTPase"/>
</dbReference>
<dbReference type="RefSeq" id="WP_135011004.1">
    <property type="nucleotide sequence ID" value="NZ_JADGLK010000001.1"/>
</dbReference>
<dbReference type="InterPro" id="IPR011545">
    <property type="entry name" value="DEAD/DEAH_box_helicase_dom"/>
</dbReference>
<dbReference type="InterPro" id="IPR005118">
    <property type="entry name" value="TRCF_C"/>
</dbReference>
<name>A0A4Y9F8J1_9MICC</name>
<dbReference type="InterPro" id="IPR001650">
    <property type="entry name" value="Helicase_C-like"/>
</dbReference>
<comment type="subcellular location">
    <subcellularLocation>
        <location evidence="1 13">Cytoplasm</location>
    </subcellularLocation>
</comment>
<dbReference type="HAMAP" id="MF_00969">
    <property type="entry name" value="TRCF"/>
    <property type="match status" value="1"/>
</dbReference>
<keyword evidence="3 13" id="KW-0547">Nucleotide-binding</keyword>
<dbReference type="GO" id="GO:0006355">
    <property type="term" value="P:regulation of DNA-templated transcription"/>
    <property type="evidence" value="ECO:0007669"/>
    <property type="project" value="UniProtKB-UniRule"/>
</dbReference>
<dbReference type="SMART" id="SM00487">
    <property type="entry name" value="DEXDc"/>
    <property type="match status" value="1"/>
</dbReference>
<evidence type="ECO:0000256" key="3">
    <source>
        <dbReference type="ARBA" id="ARBA00022741"/>
    </source>
</evidence>
<dbReference type="Gene3D" id="3.40.50.300">
    <property type="entry name" value="P-loop containing nucleotide triphosphate hydrolases"/>
    <property type="match status" value="2"/>
</dbReference>
<dbReference type="AlphaFoldDB" id="A0A4Y9F8J1"/>
<evidence type="ECO:0000256" key="2">
    <source>
        <dbReference type="ARBA" id="ARBA00022490"/>
    </source>
</evidence>
<dbReference type="Proteomes" id="UP000297951">
    <property type="component" value="Unassembled WGS sequence"/>
</dbReference>
<evidence type="ECO:0000256" key="5">
    <source>
        <dbReference type="ARBA" id="ARBA00022801"/>
    </source>
</evidence>
<feature type="domain" description="Helicase ATP-binding" evidence="14">
    <location>
        <begin position="673"/>
        <end position="834"/>
    </location>
</feature>
<dbReference type="GO" id="GO:0005524">
    <property type="term" value="F:ATP binding"/>
    <property type="evidence" value="ECO:0007669"/>
    <property type="project" value="UniProtKB-UniRule"/>
</dbReference>
<dbReference type="Gene3D" id="3.40.50.11180">
    <property type="match status" value="1"/>
</dbReference>
<dbReference type="Gene3D" id="3.90.1150.50">
    <property type="entry name" value="Transcription-repair-coupling factor, D7 domain"/>
    <property type="match status" value="1"/>
</dbReference>
<dbReference type="InterPro" id="IPR014001">
    <property type="entry name" value="Helicase_ATP-bd"/>
</dbReference>
<evidence type="ECO:0000256" key="1">
    <source>
        <dbReference type="ARBA" id="ARBA00004496"/>
    </source>
</evidence>
<dbReference type="GO" id="GO:0003684">
    <property type="term" value="F:damaged DNA binding"/>
    <property type="evidence" value="ECO:0007669"/>
    <property type="project" value="InterPro"/>
</dbReference>
<dbReference type="GO" id="GO:0003678">
    <property type="term" value="F:DNA helicase activity"/>
    <property type="evidence" value="ECO:0007669"/>
    <property type="project" value="TreeGrafter"/>
</dbReference>
<dbReference type="InterPro" id="IPR037235">
    <property type="entry name" value="TRCF-like_C_D7"/>
</dbReference>
<dbReference type="SUPFAM" id="SSF143517">
    <property type="entry name" value="TRCF domain-like"/>
    <property type="match status" value="1"/>
</dbReference>
<dbReference type="Pfam" id="PF00271">
    <property type="entry name" value="Helicase_C"/>
    <property type="match status" value="1"/>
</dbReference>
<dbReference type="GO" id="GO:0000716">
    <property type="term" value="P:transcription-coupled nucleotide-excision repair, DNA damage recognition"/>
    <property type="evidence" value="ECO:0007669"/>
    <property type="project" value="UniProtKB-UniRule"/>
</dbReference>
<keyword evidence="4 13" id="KW-0227">DNA damage</keyword>
<dbReference type="GO" id="GO:0016787">
    <property type="term" value="F:hydrolase activity"/>
    <property type="evidence" value="ECO:0007669"/>
    <property type="project" value="UniProtKB-KW"/>
</dbReference>
<evidence type="ECO:0000256" key="6">
    <source>
        <dbReference type="ARBA" id="ARBA00022806"/>
    </source>
</evidence>
<keyword evidence="5 13" id="KW-0378">Hydrolase</keyword>
<comment type="caution">
    <text evidence="16">The sequence shown here is derived from an EMBL/GenBank/DDBJ whole genome shotgun (WGS) entry which is preliminary data.</text>
</comment>
<dbReference type="SMART" id="SM01058">
    <property type="entry name" value="CarD_TRCF"/>
    <property type="match status" value="1"/>
</dbReference>
<keyword evidence="6" id="KW-0347">Helicase</keyword>
<evidence type="ECO:0000256" key="12">
    <source>
        <dbReference type="ARBA" id="ARBA00070128"/>
    </source>
</evidence>
<dbReference type="SUPFAM" id="SSF52540">
    <property type="entry name" value="P-loop containing nucleoside triphosphate hydrolases"/>
    <property type="match status" value="4"/>
</dbReference>
<gene>
    <name evidence="13 16" type="primary">mfd</name>
    <name evidence="16" type="ORF">E4U03_00285</name>
</gene>
<comment type="similarity">
    <text evidence="10 13">In the N-terminal section; belongs to the UvrB family.</text>
</comment>